<proteinExistence type="predicted"/>
<reference evidence="2" key="1">
    <citation type="submission" date="2022-12" db="EMBL/GenBank/DDBJ databases">
        <title>Reclassification of two methanogenic archaea species isolated from the Kolyma lowland permafrost.</title>
        <authorList>
            <person name="Trubitsyn V.E."/>
            <person name="Rivkina E.M."/>
            <person name="Shcherbakova V.A."/>
        </authorList>
    </citation>
    <scope>NUCLEOTIDE SEQUENCE</scope>
    <source>
        <strain evidence="1">M2</strain>
        <strain evidence="2">MK4</strain>
    </source>
</reference>
<evidence type="ECO:0000313" key="3">
    <source>
        <dbReference type="Proteomes" id="UP001068021"/>
    </source>
</evidence>
<dbReference type="EMBL" id="JAPVER010000020">
    <property type="protein sequence ID" value="MCZ3365392.1"/>
    <property type="molecule type" value="Genomic_DNA"/>
</dbReference>
<dbReference type="Proteomes" id="UP001068021">
    <property type="component" value="Unassembled WGS sequence"/>
</dbReference>
<organism evidence="2">
    <name type="scientific">Methanobacterium veterum</name>
    <dbReference type="NCBI Taxonomy" id="408577"/>
    <lineage>
        <taxon>Archaea</taxon>
        <taxon>Methanobacteriati</taxon>
        <taxon>Methanobacteriota</taxon>
        <taxon>Methanomada group</taxon>
        <taxon>Methanobacteria</taxon>
        <taxon>Methanobacteriales</taxon>
        <taxon>Methanobacteriaceae</taxon>
        <taxon>Methanobacterium</taxon>
    </lineage>
</organism>
<dbReference type="RefSeq" id="WP_048081365.1">
    <property type="nucleotide sequence ID" value="NZ_JAPVER010000020.1"/>
</dbReference>
<dbReference type="AlphaFoldDB" id="A0A9E5A7P3"/>
<evidence type="ECO:0000313" key="2">
    <source>
        <dbReference type="EMBL" id="MCZ3373143.1"/>
    </source>
</evidence>
<sequence>MKGLNALRLELEELKKNIEPEKLDESDLRIKSINYLFASATNDRPSIDKILEGLTDEEKAEVAIYEWPECDQYSDAMKNKDVKKAIEIIEPLPDYVQVKIIDNHYGTLKLSMFMERNEKSEYPYITPNEFKTIFKETKEYMDVQKVKEHFDMV</sequence>
<comment type="caution">
    <text evidence="2">The sequence shown here is derived from an EMBL/GenBank/DDBJ whole genome shotgun (WGS) entry which is preliminary data.</text>
</comment>
<dbReference type="EMBL" id="JAPVES010000030">
    <property type="protein sequence ID" value="MCZ3373143.1"/>
    <property type="molecule type" value="Genomic_DNA"/>
</dbReference>
<keyword evidence="3" id="KW-1185">Reference proteome</keyword>
<evidence type="ECO:0000313" key="1">
    <source>
        <dbReference type="EMBL" id="MCZ3365392.1"/>
    </source>
</evidence>
<protein>
    <submittedName>
        <fullName evidence="2">Uncharacterized protein</fullName>
    </submittedName>
</protein>
<name>A0A9E5A7P3_9EURY</name>
<accession>A0A9E5A7P3</accession>
<gene>
    <name evidence="2" type="ORF">O3H35_10910</name>
    <name evidence="1" type="ORF">O3H54_05810</name>
</gene>
<dbReference type="Proteomes" id="UP001074446">
    <property type="component" value="Unassembled WGS sequence"/>
</dbReference>